<feature type="transmembrane region" description="Helical" evidence="8">
    <location>
        <begin position="294"/>
        <end position="310"/>
    </location>
</feature>
<keyword evidence="10" id="KW-1185">Reference proteome</keyword>
<keyword evidence="6 7" id="KW-0472">Membrane</keyword>
<dbReference type="PANTHER" id="PTHR13285">
    <property type="entry name" value="ACYLTRANSFERASE"/>
    <property type="match status" value="1"/>
</dbReference>
<evidence type="ECO:0000256" key="8">
    <source>
        <dbReference type="SAM" id="Phobius"/>
    </source>
</evidence>
<dbReference type="GO" id="GO:0016746">
    <property type="term" value="F:acyltransferase activity"/>
    <property type="evidence" value="ECO:0007669"/>
    <property type="project" value="UniProtKB-KW"/>
</dbReference>
<feature type="transmembrane region" description="Helical" evidence="8">
    <location>
        <begin position="71"/>
        <end position="89"/>
    </location>
</feature>
<accession>A0A5B9MEV3</accession>
<organism evidence="9 10">
    <name type="scientific">Stieleria maiorica</name>
    <dbReference type="NCBI Taxonomy" id="2795974"/>
    <lineage>
        <taxon>Bacteria</taxon>
        <taxon>Pseudomonadati</taxon>
        <taxon>Planctomycetota</taxon>
        <taxon>Planctomycetia</taxon>
        <taxon>Pirellulales</taxon>
        <taxon>Pirellulaceae</taxon>
        <taxon>Stieleria</taxon>
    </lineage>
</organism>
<keyword evidence="4 8" id="KW-0812">Transmembrane</keyword>
<proteinExistence type="inferred from homology"/>
<dbReference type="InterPro" id="IPR051085">
    <property type="entry name" value="MB_O-acyltransferase"/>
</dbReference>
<dbReference type="InterPro" id="IPR024194">
    <property type="entry name" value="Ac/AlaTfrase_AlgI/DltB"/>
</dbReference>
<evidence type="ECO:0000256" key="2">
    <source>
        <dbReference type="ARBA" id="ARBA00010323"/>
    </source>
</evidence>
<gene>
    <name evidence="9" type="primary">patA_3</name>
    <name evidence="9" type="ORF">Mal15_36940</name>
</gene>
<sequence>MIQSIWFWAVILLSVPIFWLLAKGFRLSFLSIVSFGYLLWIAPLSVVCLLGFSIAIYAIAKTVPRERSGTLYVAFAVAIVAFLAAFKYAGPILQSFNSAELQSAQYLIPLGISYYVFKLLHLAIELNRGSIGDLTLPSLLSYAFLFTTFSSGPIERYDHYVANQETTPSRAMFAEGLWRIAIGLIKKFVVADILVEMLFGSISRSQLMHFLPGMSPLRTWVFLATAFLRAYIDFSAYSDIAIGASRLFGLRIMENFRFPIFAINLSEFWKRWHMTLTGWCTSYIYMPTMGRTRSPYVAAYASFIVMGIWHGASLNWVAWGVHHATGICIYGMWSRFKRQRYRDSLNGPAFRAGGWLLTMAFVSMGFAFIETASSLDALRVIAKLFFITLPVS</sequence>
<dbReference type="EMBL" id="CP036264">
    <property type="protein sequence ID" value="QEF99628.1"/>
    <property type="molecule type" value="Genomic_DNA"/>
</dbReference>
<comment type="subcellular location">
    <subcellularLocation>
        <location evidence="1">Cell membrane</location>
        <topology evidence="1">Multi-pass membrane protein</topology>
    </subcellularLocation>
</comment>
<keyword evidence="7 9" id="KW-0012">Acyltransferase</keyword>
<dbReference type="RefSeq" id="WP_147868993.1">
    <property type="nucleotide sequence ID" value="NZ_CP036264.1"/>
</dbReference>
<evidence type="ECO:0000256" key="5">
    <source>
        <dbReference type="ARBA" id="ARBA00022989"/>
    </source>
</evidence>
<evidence type="ECO:0000256" key="6">
    <source>
        <dbReference type="ARBA" id="ARBA00023136"/>
    </source>
</evidence>
<keyword evidence="7 9" id="KW-0808">Transferase</keyword>
<protein>
    <submittedName>
        <fullName evidence="9">Peptidoglycan O-acetyltransferase</fullName>
        <ecNumber evidence="9">2.3.1.-</ecNumber>
    </submittedName>
</protein>
<dbReference type="Proteomes" id="UP000321353">
    <property type="component" value="Chromosome"/>
</dbReference>
<keyword evidence="5 8" id="KW-1133">Transmembrane helix</keyword>
<dbReference type="PANTHER" id="PTHR13285:SF18">
    <property type="entry name" value="PROTEIN-CYSTEINE N-PALMITOYLTRANSFERASE RASP"/>
    <property type="match status" value="1"/>
</dbReference>
<dbReference type="KEGG" id="smam:Mal15_36940"/>
<dbReference type="EC" id="2.3.1.-" evidence="9"/>
<evidence type="ECO:0000256" key="4">
    <source>
        <dbReference type="ARBA" id="ARBA00022692"/>
    </source>
</evidence>
<reference evidence="9 10" key="1">
    <citation type="submission" date="2019-02" db="EMBL/GenBank/DDBJ databases">
        <title>Planctomycetal bacteria perform biofilm scaping via a novel small molecule.</title>
        <authorList>
            <person name="Jeske O."/>
            <person name="Boedeker C."/>
            <person name="Wiegand S."/>
            <person name="Breitling P."/>
            <person name="Kallscheuer N."/>
            <person name="Jogler M."/>
            <person name="Rohde M."/>
            <person name="Petersen J."/>
            <person name="Medema M.H."/>
            <person name="Surup F."/>
            <person name="Jogler C."/>
        </authorList>
    </citation>
    <scope>NUCLEOTIDE SEQUENCE [LARGE SCALE GENOMIC DNA]</scope>
    <source>
        <strain evidence="9 10">Mal15</strain>
    </source>
</reference>
<dbReference type="Pfam" id="PF03062">
    <property type="entry name" value="MBOAT"/>
    <property type="match status" value="1"/>
</dbReference>
<evidence type="ECO:0000313" key="10">
    <source>
        <dbReference type="Proteomes" id="UP000321353"/>
    </source>
</evidence>
<feature type="transmembrane region" description="Helical" evidence="8">
    <location>
        <begin position="104"/>
        <end position="124"/>
    </location>
</feature>
<name>A0A5B9MEV3_9BACT</name>
<feature type="transmembrane region" description="Helical" evidence="8">
    <location>
        <begin position="348"/>
        <end position="369"/>
    </location>
</feature>
<evidence type="ECO:0000256" key="1">
    <source>
        <dbReference type="ARBA" id="ARBA00004651"/>
    </source>
</evidence>
<dbReference type="GO" id="GO:0005886">
    <property type="term" value="C:plasma membrane"/>
    <property type="evidence" value="ECO:0007669"/>
    <property type="project" value="UniProtKB-SubCell"/>
</dbReference>
<dbReference type="PIRSF" id="PIRSF016636">
    <property type="entry name" value="AlgI_DltB"/>
    <property type="match status" value="1"/>
</dbReference>
<dbReference type="InterPro" id="IPR004299">
    <property type="entry name" value="MBOAT_fam"/>
</dbReference>
<keyword evidence="3 7" id="KW-1003">Cell membrane</keyword>
<evidence type="ECO:0000256" key="3">
    <source>
        <dbReference type="ARBA" id="ARBA00022475"/>
    </source>
</evidence>
<evidence type="ECO:0000256" key="7">
    <source>
        <dbReference type="PIRNR" id="PIRNR016636"/>
    </source>
</evidence>
<evidence type="ECO:0000313" key="9">
    <source>
        <dbReference type="EMBL" id="QEF99628.1"/>
    </source>
</evidence>
<feature type="transmembrane region" description="Helical" evidence="8">
    <location>
        <begin position="5"/>
        <end position="25"/>
    </location>
</feature>
<dbReference type="AlphaFoldDB" id="A0A5B9MEV3"/>
<feature type="transmembrane region" description="Helical" evidence="8">
    <location>
        <begin position="37"/>
        <end position="59"/>
    </location>
</feature>
<feature type="transmembrane region" description="Helical" evidence="8">
    <location>
        <begin position="316"/>
        <end position="336"/>
    </location>
</feature>
<comment type="similarity">
    <text evidence="2 7">Belongs to the membrane-bound acyltransferase family.</text>
</comment>